<comment type="pathway">
    <text evidence="2 18">Amino-acid biosynthesis; L-threonine biosynthesis; L-threonine from L-aspartate: step 3/5.</text>
</comment>
<dbReference type="GO" id="GO:0046872">
    <property type="term" value="F:metal ion binding"/>
    <property type="evidence" value="ECO:0007669"/>
    <property type="project" value="UniProtKB-KW"/>
</dbReference>
<dbReference type="Proteomes" id="UP000190328">
    <property type="component" value="Unassembled WGS sequence"/>
</dbReference>
<dbReference type="UniPathway" id="UPA00050">
    <property type="reaction ID" value="UER00063"/>
</dbReference>
<keyword evidence="14 18" id="KW-0486">Methionine biosynthesis</keyword>
<dbReference type="GO" id="GO:0050661">
    <property type="term" value="F:NADP binding"/>
    <property type="evidence" value="ECO:0007669"/>
    <property type="project" value="InterPro"/>
</dbReference>
<evidence type="ECO:0000256" key="17">
    <source>
        <dbReference type="PIRSR" id="PIRSR000098-2"/>
    </source>
</evidence>
<dbReference type="Gene3D" id="3.30.70.260">
    <property type="match status" value="1"/>
</dbReference>
<dbReference type="Gene3D" id="3.40.50.720">
    <property type="entry name" value="NAD(P)-binding Rossmann-like Domain"/>
    <property type="match status" value="1"/>
</dbReference>
<dbReference type="OrthoDB" id="9808167at2"/>
<comment type="catalytic activity">
    <reaction evidence="15">
        <text>L-homoserine + NADP(+) = L-aspartate 4-semialdehyde + NADPH + H(+)</text>
        <dbReference type="Rhea" id="RHEA:15761"/>
        <dbReference type="ChEBI" id="CHEBI:15378"/>
        <dbReference type="ChEBI" id="CHEBI:57476"/>
        <dbReference type="ChEBI" id="CHEBI:57783"/>
        <dbReference type="ChEBI" id="CHEBI:58349"/>
        <dbReference type="ChEBI" id="CHEBI:537519"/>
        <dbReference type="EC" id="1.1.1.3"/>
    </reaction>
    <physiologicalReaction direction="right-to-left" evidence="15">
        <dbReference type="Rhea" id="RHEA:15763"/>
    </physiologicalReaction>
</comment>
<dbReference type="InterPro" id="IPR036291">
    <property type="entry name" value="NAD(P)-bd_dom_sf"/>
</dbReference>
<dbReference type="InterPro" id="IPR016204">
    <property type="entry name" value="HDH"/>
</dbReference>
<dbReference type="SUPFAM" id="SSF51735">
    <property type="entry name" value="NAD(P)-binding Rossmann-fold domains"/>
    <property type="match status" value="1"/>
</dbReference>
<keyword evidence="12" id="KW-0520">NAD</keyword>
<dbReference type="InterPro" id="IPR002912">
    <property type="entry name" value="ACT_dom"/>
</dbReference>
<dbReference type="InterPro" id="IPR001342">
    <property type="entry name" value="HDH_cat"/>
</dbReference>
<dbReference type="PANTHER" id="PTHR43331:SF1">
    <property type="entry name" value="HOMOSERINE DEHYDROGENASE"/>
    <property type="match status" value="1"/>
</dbReference>
<dbReference type="GO" id="GO:0009088">
    <property type="term" value="P:threonine biosynthetic process"/>
    <property type="evidence" value="ECO:0007669"/>
    <property type="project" value="UniProtKB-UniPathway"/>
</dbReference>
<dbReference type="PROSITE" id="PS01042">
    <property type="entry name" value="HOMOSER_DHGENASE"/>
    <property type="match status" value="1"/>
</dbReference>
<dbReference type="CDD" id="cd04881">
    <property type="entry name" value="ACT_HSDH-Hom"/>
    <property type="match status" value="1"/>
</dbReference>
<evidence type="ECO:0000256" key="7">
    <source>
        <dbReference type="ARBA" id="ARBA00022605"/>
    </source>
</evidence>
<evidence type="ECO:0000256" key="4">
    <source>
        <dbReference type="ARBA" id="ARBA00006753"/>
    </source>
</evidence>
<keyword evidence="7 18" id="KW-0028">Amino-acid biosynthesis</keyword>
<feature type="domain" description="ACT" evidence="20">
    <location>
        <begin position="353"/>
        <end position="427"/>
    </location>
</feature>
<dbReference type="InterPro" id="IPR019811">
    <property type="entry name" value="HDH_CS"/>
</dbReference>
<gene>
    <name evidence="21" type="ORF">SAMN02745116_02126</name>
</gene>
<dbReference type="PANTHER" id="PTHR43331">
    <property type="entry name" value="HOMOSERINE DEHYDROGENASE"/>
    <property type="match status" value="1"/>
</dbReference>
<evidence type="ECO:0000256" key="19">
    <source>
        <dbReference type="RuleBase" id="RU004171"/>
    </source>
</evidence>
<evidence type="ECO:0000256" key="12">
    <source>
        <dbReference type="ARBA" id="ARBA00023027"/>
    </source>
</evidence>
<evidence type="ECO:0000256" key="8">
    <source>
        <dbReference type="ARBA" id="ARBA00022697"/>
    </source>
</evidence>
<evidence type="ECO:0000259" key="20">
    <source>
        <dbReference type="PROSITE" id="PS51671"/>
    </source>
</evidence>
<sequence>MVKKLKIGLLGLGTVGSGVPLILTSHKEKIAQVTGADIEIGKVLVYNEEEKKRQAEIYPHLELTTDFQEILDDKEIEVVVELIGKIEPAKTYISQALKSGKHVVTANKDLLATHGRELSTIAQEQQVDLYFEASVAGGIPILRTLANSLAADNIEKVLGIVNGTTNYMLTKMLEDGISYEVALKNAQELGFAESDPTNDVDGIDAAYKMIILTNFAFGMFIDFDDVSIRGIRSITMEDVEIATRLGYEIKLIGTSEKVNDSVTVEVAPMLVSTQHPIHAVKNEMNAVFINSSGLGESMYYGPGAGAKPTATAVVSDIITIAKNIRLGITGSRFNSYKLEKKLAEDNLLFNKYYFALESVDRSGQLLLLSKIFAEEHGSVDQLIQQKTNGEMARIVVITHEISKQQLKKITEKISQQDSFKLLNTFKVLEA</sequence>
<dbReference type="Gene3D" id="3.30.360.10">
    <property type="entry name" value="Dihydrodipicolinate Reductase, domain 2"/>
    <property type="match status" value="1"/>
</dbReference>
<dbReference type="EMBL" id="FUXI01000028">
    <property type="protein sequence ID" value="SKA01062.1"/>
    <property type="molecule type" value="Genomic_DNA"/>
</dbReference>
<name>A0A1T4QBA6_9ENTE</name>
<feature type="binding site" evidence="17">
    <location>
        <begin position="10"/>
        <end position="17"/>
    </location>
    <ligand>
        <name>NADP(+)</name>
        <dbReference type="ChEBI" id="CHEBI:58349"/>
    </ligand>
</feature>
<evidence type="ECO:0000256" key="14">
    <source>
        <dbReference type="ARBA" id="ARBA00023167"/>
    </source>
</evidence>
<feature type="active site" description="Proton donor" evidence="16">
    <location>
        <position position="208"/>
    </location>
</feature>
<comment type="pathway">
    <text evidence="3 18">Amino-acid biosynthesis; L-methionine biosynthesis via de novo pathway; L-homoserine from L-aspartate: step 3/3.</text>
</comment>
<organism evidence="21 22">
    <name type="scientific">Pilibacter termitis</name>
    <dbReference type="NCBI Taxonomy" id="263852"/>
    <lineage>
        <taxon>Bacteria</taxon>
        <taxon>Bacillati</taxon>
        <taxon>Bacillota</taxon>
        <taxon>Bacilli</taxon>
        <taxon>Lactobacillales</taxon>
        <taxon>Enterococcaceae</taxon>
        <taxon>Pilibacter</taxon>
    </lineage>
</organism>
<dbReference type="NCBIfam" id="NF004976">
    <property type="entry name" value="PRK06349.1"/>
    <property type="match status" value="1"/>
</dbReference>
<evidence type="ECO:0000256" key="18">
    <source>
        <dbReference type="RuleBase" id="RU000579"/>
    </source>
</evidence>
<dbReference type="PIRSF" id="PIRSF000098">
    <property type="entry name" value="Homoser_dehydrog"/>
    <property type="match status" value="1"/>
</dbReference>
<evidence type="ECO:0000256" key="10">
    <source>
        <dbReference type="ARBA" id="ARBA00022857"/>
    </source>
</evidence>
<evidence type="ECO:0000256" key="16">
    <source>
        <dbReference type="PIRSR" id="PIRSR000098-1"/>
    </source>
</evidence>
<dbReference type="FunFam" id="3.40.50.720:FF:000062">
    <property type="entry name" value="Homoserine dehydrogenase"/>
    <property type="match status" value="1"/>
</dbReference>
<keyword evidence="9" id="KW-0479">Metal-binding</keyword>
<proteinExistence type="inferred from homology"/>
<dbReference type="InterPro" id="IPR045865">
    <property type="entry name" value="ACT-like_dom_sf"/>
</dbReference>
<dbReference type="Pfam" id="PF00742">
    <property type="entry name" value="Homoserine_dh"/>
    <property type="match status" value="1"/>
</dbReference>
<dbReference type="UniPathway" id="UPA00051">
    <property type="reaction ID" value="UER00465"/>
</dbReference>
<evidence type="ECO:0000256" key="5">
    <source>
        <dbReference type="ARBA" id="ARBA00013213"/>
    </source>
</evidence>
<dbReference type="PROSITE" id="PS51671">
    <property type="entry name" value="ACT"/>
    <property type="match status" value="1"/>
</dbReference>
<protein>
    <recommendedName>
        <fullName evidence="6 18">Homoserine dehydrogenase</fullName>
        <ecNumber evidence="5 18">1.1.1.3</ecNumber>
    </recommendedName>
</protein>
<dbReference type="FunFam" id="3.30.360.10:FF:000005">
    <property type="entry name" value="Homoserine dehydrogenase"/>
    <property type="match status" value="1"/>
</dbReference>
<reference evidence="21 22" key="1">
    <citation type="submission" date="2017-02" db="EMBL/GenBank/DDBJ databases">
        <authorList>
            <person name="Peterson S.W."/>
        </authorList>
    </citation>
    <scope>NUCLEOTIDE SEQUENCE [LARGE SCALE GENOMIC DNA]</scope>
    <source>
        <strain evidence="21 22">ATCC BAA-1030</strain>
    </source>
</reference>
<keyword evidence="22" id="KW-1185">Reference proteome</keyword>
<dbReference type="STRING" id="263852.SAMN02745116_02126"/>
<comment type="similarity">
    <text evidence="4 19">Belongs to the homoserine dehydrogenase family.</text>
</comment>
<evidence type="ECO:0000256" key="1">
    <source>
        <dbReference type="ARBA" id="ARBA00001920"/>
    </source>
</evidence>
<evidence type="ECO:0000256" key="9">
    <source>
        <dbReference type="ARBA" id="ARBA00022723"/>
    </source>
</evidence>
<dbReference type="AlphaFoldDB" id="A0A1T4QBA6"/>
<keyword evidence="13" id="KW-0915">Sodium</keyword>
<dbReference type="InterPro" id="IPR005106">
    <property type="entry name" value="Asp/hSer_DH_NAD-bd"/>
</dbReference>
<keyword evidence="8 18" id="KW-0791">Threonine biosynthesis</keyword>
<feature type="binding site" evidence="17">
    <location>
        <position position="108"/>
    </location>
    <ligand>
        <name>NADPH</name>
        <dbReference type="ChEBI" id="CHEBI:57783"/>
    </ligand>
</feature>
<comment type="cofactor">
    <cofactor evidence="1">
        <name>a metal cation</name>
        <dbReference type="ChEBI" id="CHEBI:25213"/>
    </cofactor>
</comment>
<dbReference type="GO" id="GO:0004412">
    <property type="term" value="F:homoserine dehydrogenase activity"/>
    <property type="evidence" value="ECO:0007669"/>
    <property type="project" value="UniProtKB-EC"/>
</dbReference>
<dbReference type="EC" id="1.1.1.3" evidence="5 18"/>
<evidence type="ECO:0000256" key="15">
    <source>
        <dbReference type="ARBA" id="ARBA00048841"/>
    </source>
</evidence>
<keyword evidence="10 17" id="KW-0521">NADP</keyword>
<evidence type="ECO:0000256" key="11">
    <source>
        <dbReference type="ARBA" id="ARBA00023002"/>
    </source>
</evidence>
<evidence type="ECO:0000313" key="21">
    <source>
        <dbReference type="EMBL" id="SKA01062.1"/>
    </source>
</evidence>
<evidence type="ECO:0000256" key="3">
    <source>
        <dbReference type="ARBA" id="ARBA00005062"/>
    </source>
</evidence>
<feature type="binding site" evidence="17">
    <location>
        <position position="193"/>
    </location>
    <ligand>
        <name>L-homoserine</name>
        <dbReference type="ChEBI" id="CHEBI:57476"/>
    </ligand>
</feature>
<dbReference type="SUPFAM" id="SSF55347">
    <property type="entry name" value="Glyceraldehyde-3-phosphate dehydrogenase-like, C-terminal domain"/>
    <property type="match status" value="1"/>
</dbReference>
<keyword evidence="11 18" id="KW-0560">Oxidoreductase</keyword>
<dbReference type="Pfam" id="PF03447">
    <property type="entry name" value="NAD_binding_3"/>
    <property type="match status" value="1"/>
</dbReference>
<dbReference type="SUPFAM" id="SSF55021">
    <property type="entry name" value="ACT-like"/>
    <property type="match status" value="1"/>
</dbReference>
<dbReference type="GO" id="GO:0009086">
    <property type="term" value="P:methionine biosynthetic process"/>
    <property type="evidence" value="ECO:0007669"/>
    <property type="project" value="UniProtKB-KW"/>
</dbReference>
<dbReference type="RefSeq" id="WP_078808041.1">
    <property type="nucleotide sequence ID" value="NZ_FUXI01000028.1"/>
</dbReference>
<evidence type="ECO:0000256" key="6">
    <source>
        <dbReference type="ARBA" id="ARBA00013376"/>
    </source>
</evidence>
<accession>A0A1T4QBA6</accession>
<evidence type="ECO:0000256" key="2">
    <source>
        <dbReference type="ARBA" id="ARBA00005056"/>
    </source>
</evidence>
<evidence type="ECO:0000313" key="22">
    <source>
        <dbReference type="Proteomes" id="UP000190328"/>
    </source>
</evidence>
<evidence type="ECO:0000256" key="13">
    <source>
        <dbReference type="ARBA" id="ARBA00023053"/>
    </source>
</evidence>